<organism evidence="1 2">
    <name type="scientific">Hohenbuehelia grisea</name>
    <dbReference type="NCBI Taxonomy" id="104357"/>
    <lineage>
        <taxon>Eukaryota</taxon>
        <taxon>Fungi</taxon>
        <taxon>Dikarya</taxon>
        <taxon>Basidiomycota</taxon>
        <taxon>Agaricomycotina</taxon>
        <taxon>Agaricomycetes</taxon>
        <taxon>Agaricomycetidae</taxon>
        <taxon>Agaricales</taxon>
        <taxon>Pleurotineae</taxon>
        <taxon>Pleurotaceae</taxon>
        <taxon>Hohenbuehelia</taxon>
    </lineage>
</organism>
<dbReference type="EMBL" id="JASNQZ010000018">
    <property type="protein sequence ID" value="KAL0945414.1"/>
    <property type="molecule type" value="Genomic_DNA"/>
</dbReference>
<name>A0ABR3IQ45_9AGAR</name>
<reference evidence="2" key="1">
    <citation type="submission" date="2024-06" db="EMBL/GenBank/DDBJ databases">
        <title>Multi-omics analyses provide insights into the biosynthesis of the anticancer antibiotic pleurotin in Hohenbuehelia grisea.</title>
        <authorList>
            <person name="Weaver J.A."/>
            <person name="Alberti F."/>
        </authorList>
    </citation>
    <scope>NUCLEOTIDE SEQUENCE [LARGE SCALE GENOMIC DNA]</scope>
    <source>
        <strain evidence="2">T-177</strain>
    </source>
</reference>
<evidence type="ECO:0000313" key="1">
    <source>
        <dbReference type="EMBL" id="KAL0945414.1"/>
    </source>
</evidence>
<evidence type="ECO:0000313" key="2">
    <source>
        <dbReference type="Proteomes" id="UP001556367"/>
    </source>
</evidence>
<protein>
    <submittedName>
        <fullName evidence="1">Uncharacterized protein</fullName>
    </submittedName>
</protein>
<dbReference type="Proteomes" id="UP001556367">
    <property type="component" value="Unassembled WGS sequence"/>
</dbReference>
<sequence length="87" mass="9739">MSIAALAVAKAQIHELTQLAGLPAAIYQFLRVLTAKFFFNALTAIGSLDISLSHQRISSLYSALISQSINYLEEQFPTRFKNRHIKM</sequence>
<comment type="caution">
    <text evidence="1">The sequence shown here is derived from an EMBL/GenBank/DDBJ whole genome shotgun (WGS) entry which is preliminary data.</text>
</comment>
<proteinExistence type="predicted"/>
<accession>A0ABR3IQ45</accession>
<keyword evidence="2" id="KW-1185">Reference proteome</keyword>
<gene>
    <name evidence="1" type="ORF">HGRIS_000906</name>
</gene>